<reference evidence="3" key="1">
    <citation type="submission" date="2023-03" db="EMBL/GenBank/DDBJ databases">
        <title>Chromosome-scale reference genome and RAD-based genetic map of yellow starthistle (Centaurea solstitialis) reveal putative structural variation and QTLs associated with invader traits.</title>
        <authorList>
            <person name="Reatini B."/>
            <person name="Cang F.A."/>
            <person name="Jiang Q."/>
            <person name="Mckibben M.T.W."/>
            <person name="Barker M.S."/>
            <person name="Rieseberg L.H."/>
            <person name="Dlugosch K.M."/>
        </authorList>
    </citation>
    <scope>NUCLEOTIDE SEQUENCE</scope>
    <source>
        <strain evidence="3">CAN-66</strain>
        <tissue evidence="3">Leaf</tissue>
    </source>
</reference>
<dbReference type="Pfam" id="PF00931">
    <property type="entry name" value="NB-ARC"/>
    <property type="match status" value="1"/>
</dbReference>
<keyword evidence="1" id="KW-0611">Plant defense</keyword>
<feature type="domain" description="NB-ARC" evidence="2">
    <location>
        <begin position="60"/>
        <end position="169"/>
    </location>
</feature>
<keyword evidence="4" id="KW-1185">Reference proteome</keyword>
<dbReference type="PANTHER" id="PTHR36766">
    <property type="entry name" value="PLANT BROAD-SPECTRUM MILDEW RESISTANCE PROTEIN RPW8"/>
    <property type="match status" value="1"/>
</dbReference>
<evidence type="ECO:0000313" key="3">
    <source>
        <dbReference type="EMBL" id="KAJ9540033.1"/>
    </source>
</evidence>
<dbReference type="EMBL" id="JARYMX010000007">
    <property type="protein sequence ID" value="KAJ9540033.1"/>
    <property type="molecule type" value="Genomic_DNA"/>
</dbReference>
<dbReference type="Gene3D" id="3.40.50.300">
    <property type="entry name" value="P-loop containing nucleotide triphosphate hydrolases"/>
    <property type="match status" value="1"/>
</dbReference>
<dbReference type="SUPFAM" id="SSF52540">
    <property type="entry name" value="P-loop containing nucleoside triphosphate hydrolases"/>
    <property type="match status" value="1"/>
</dbReference>
<dbReference type="InterPro" id="IPR002182">
    <property type="entry name" value="NB-ARC"/>
</dbReference>
<dbReference type="Proteomes" id="UP001172457">
    <property type="component" value="Chromosome 7"/>
</dbReference>
<comment type="caution">
    <text evidence="3">The sequence shown here is derived from an EMBL/GenBank/DDBJ whole genome shotgun (WGS) entry which is preliminary data.</text>
</comment>
<evidence type="ECO:0000313" key="4">
    <source>
        <dbReference type="Proteomes" id="UP001172457"/>
    </source>
</evidence>
<gene>
    <name evidence="3" type="ORF">OSB04_026539</name>
</gene>
<evidence type="ECO:0000256" key="1">
    <source>
        <dbReference type="ARBA" id="ARBA00022821"/>
    </source>
</evidence>
<proteinExistence type="predicted"/>
<dbReference type="PANTHER" id="PTHR36766:SF40">
    <property type="entry name" value="DISEASE RESISTANCE PROTEIN RGA3"/>
    <property type="match status" value="1"/>
</dbReference>
<dbReference type="GO" id="GO:0043531">
    <property type="term" value="F:ADP binding"/>
    <property type="evidence" value="ECO:0007669"/>
    <property type="project" value="InterPro"/>
</dbReference>
<protein>
    <recommendedName>
        <fullName evidence="2">NB-ARC domain-containing protein</fullName>
    </recommendedName>
</protein>
<organism evidence="3 4">
    <name type="scientific">Centaurea solstitialis</name>
    <name type="common">yellow star-thistle</name>
    <dbReference type="NCBI Taxonomy" id="347529"/>
    <lineage>
        <taxon>Eukaryota</taxon>
        <taxon>Viridiplantae</taxon>
        <taxon>Streptophyta</taxon>
        <taxon>Embryophyta</taxon>
        <taxon>Tracheophyta</taxon>
        <taxon>Spermatophyta</taxon>
        <taxon>Magnoliopsida</taxon>
        <taxon>eudicotyledons</taxon>
        <taxon>Gunneridae</taxon>
        <taxon>Pentapetalae</taxon>
        <taxon>asterids</taxon>
        <taxon>campanulids</taxon>
        <taxon>Asterales</taxon>
        <taxon>Asteraceae</taxon>
        <taxon>Carduoideae</taxon>
        <taxon>Cardueae</taxon>
        <taxon>Centaureinae</taxon>
        <taxon>Centaurea</taxon>
    </lineage>
</organism>
<sequence>MVHFRDAKMVKKIRKKLDRIAANRSQFNFISGAWVEGETVNRKTALIVPTDEIYGRDEKKTTLAQLVYNHQQVKAHFEIQSWAYVSSDFQVKKLTRKISQSINKASCGTLELEEMHATLQNMLEAKRFLIVLDDVWTEEMTNKALIGGAKGSIVIVTPKNHTSCKTLARVPMFQYQLLIRLKLAFSLERGSEDENITKIESSGKKITKKCNGNSLAVNKSSVWKSVKEFLLLPIIYKSACPLCGIKLFVVHICIKKKSFPIS</sequence>
<evidence type="ECO:0000259" key="2">
    <source>
        <dbReference type="Pfam" id="PF00931"/>
    </source>
</evidence>
<name>A0AA38SJJ5_9ASTR</name>
<dbReference type="InterPro" id="IPR027417">
    <property type="entry name" value="P-loop_NTPase"/>
</dbReference>
<dbReference type="GO" id="GO:0006952">
    <property type="term" value="P:defense response"/>
    <property type="evidence" value="ECO:0007669"/>
    <property type="project" value="UniProtKB-KW"/>
</dbReference>
<dbReference type="AlphaFoldDB" id="A0AA38SJJ5"/>
<accession>A0AA38SJJ5</accession>